<dbReference type="AlphaFoldDB" id="A0A7W3R714"/>
<evidence type="ECO:0000256" key="6">
    <source>
        <dbReference type="SAM" id="Phobius"/>
    </source>
</evidence>
<sequence length="218" mass="22584">MTILRAALLVAVTGLDEHGVRVVGEVPAGLPSPVMTAVGDVPQLLLPALGVLLVGYTDNVLTARAFAHRTDPPIDGNRELLALGASNAAAGLVHGFPVSSSGSRTAIAAVSGGRTQVQSLVAVAAACVLLFAHPLLTLFPATALGALVIYTAVRLVDMADFRRLAAFHRRTGGRPRGPSPEPIADVQDPAGAPTHRQAVRNELGTHGDGHRHEPPRSR</sequence>
<comment type="subcellular location">
    <subcellularLocation>
        <location evidence="1">Membrane</location>
        <topology evidence="1">Multi-pass membrane protein</topology>
    </subcellularLocation>
</comment>
<feature type="domain" description="SLC26A/SulP transporter" evidence="7">
    <location>
        <begin position="3"/>
        <end position="166"/>
    </location>
</feature>
<gene>
    <name evidence="8" type="ORF">HNR21_001670</name>
</gene>
<protein>
    <submittedName>
        <fullName evidence="8">MFS superfamily sulfate permease-like transporter</fullName>
    </submittedName>
</protein>
<organism evidence="8 9">
    <name type="scientific">Thermomonospora cellulosilytica</name>
    <dbReference type="NCBI Taxonomy" id="1411118"/>
    <lineage>
        <taxon>Bacteria</taxon>
        <taxon>Bacillati</taxon>
        <taxon>Actinomycetota</taxon>
        <taxon>Actinomycetes</taxon>
        <taxon>Streptosporangiales</taxon>
        <taxon>Thermomonosporaceae</taxon>
        <taxon>Thermomonospora</taxon>
    </lineage>
</organism>
<dbReference type="Pfam" id="PF00916">
    <property type="entry name" value="Sulfate_transp"/>
    <property type="match status" value="1"/>
</dbReference>
<name>A0A7W3R714_9ACTN</name>
<dbReference type="InterPro" id="IPR011547">
    <property type="entry name" value="SLC26A/SulP_dom"/>
</dbReference>
<proteinExistence type="predicted"/>
<keyword evidence="3 6" id="KW-1133">Transmembrane helix</keyword>
<dbReference type="GO" id="GO:0055085">
    <property type="term" value="P:transmembrane transport"/>
    <property type="evidence" value="ECO:0007669"/>
    <property type="project" value="InterPro"/>
</dbReference>
<feature type="transmembrane region" description="Helical" evidence="6">
    <location>
        <begin position="120"/>
        <end position="153"/>
    </location>
</feature>
<dbReference type="PANTHER" id="PTHR11814">
    <property type="entry name" value="SULFATE TRANSPORTER"/>
    <property type="match status" value="1"/>
</dbReference>
<dbReference type="GO" id="GO:0016020">
    <property type="term" value="C:membrane"/>
    <property type="evidence" value="ECO:0007669"/>
    <property type="project" value="UniProtKB-SubCell"/>
</dbReference>
<evidence type="ECO:0000313" key="9">
    <source>
        <dbReference type="Proteomes" id="UP000539313"/>
    </source>
</evidence>
<evidence type="ECO:0000256" key="5">
    <source>
        <dbReference type="SAM" id="MobiDB-lite"/>
    </source>
</evidence>
<keyword evidence="2 6" id="KW-0812">Transmembrane</keyword>
<dbReference type="RefSeq" id="WP_220500081.1">
    <property type="nucleotide sequence ID" value="NZ_JACJII010000001.1"/>
</dbReference>
<comment type="caution">
    <text evidence="8">The sequence shown here is derived from an EMBL/GenBank/DDBJ whole genome shotgun (WGS) entry which is preliminary data.</text>
</comment>
<dbReference type="EMBL" id="JACJII010000001">
    <property type="protein sequence ID" value="MBA9002788.1"/>
    <property type="molecule type" value="Genomic_DNA"/>
</dbReference>
<evidence type="ECO:0000256" key="4">
    <source>
        <dbReference type="ARBA" id="ARBA00023136"/>
    </source>
</evidence>
<keyword evidence="9" id="KW-1185">Reference proteome</keyword>
<feature type="region of interest" description="Disordered" evidence="5">
    <location>
        <begin position="170"/>
        <end position="218"/>
    </location>
</feature>
<feature type="compositionally biased region" description="Basic and acidic residues" evidence="5">
    <location>
        <begin position="203"/>
        <end position="218"/>
    </location>
</feature>
<evidence type="ECO:0000256" key="2">
    <source>
        <dbReference type="ARBA" id="ARBA00022692"/>
    </source>
</evidence>
<evidence type="ECO:0000259" key="7">
    <source>
        <dbReference type="Pfam" id="PF00916"/>
    </source>
</evidence>
<evidence type="ECO:0000313" key="8">
    <source>
        <dbReference type="EMBL" id="MBA9002788.1"/>
    </source>
</evidence>
<keyword evidence="4 6" id="KW-0472">Membrane</keyword>
<dbReference type="Proteomes" id="UP000539313">
    <property type="component" value="Unassembled WGS sequence"/>
</dbReference>
<evidence type="ECO:0000256" key="1">
    <source>
        <dbReference type="ARBA" id="ARBA00004141"/>
    </source>
</evidence>
<accession>A0A7W3R714</accession>
<reference evidence="8 9" key="1">
    <citation type="submission" date="2020-08" db="EMBL/GenBank/DDBJ databases">
        <title>Sequencing the genomes of 1000 actinobacteria strains.</title>
        <authorList>
            <person name="Klenk H.-P."/>
        </authorList>
    </citation>
    <scope>NUCLEOTIDE SEQUENCE [LARGE SCALE GENOMIC DNA]</scope>
    <source>
        <strain evidence="8 9">DSM 45823</strain>
    </source>
</reference>
<evidence type="ECO:0000256" key="3">
    <source>
        <dbReference type="ARBA" id="ARBA00022989"/>
    </source>
</evidence>
<dbReference type="InterPro" id="IPR001902">
    <property type="entry name" value="SLC26A/SulP_fam"/>
</dbReference>